<dbReference type="Proteomes" id="UP001558534">
    <property type="component" value="Unassembled WGS sequence"/>
</dbReference>
<organism evidence="1 2">
    <name type="scientific">Lysinibacillus xylanilyticus</name>
    <dbReference type="NCBI Taxonomy" id="582475"/>
    <lineage>
        <taxon>Bacteria</taxon>
        <taxon>Bacillati</taxon>
        <taxon>Bacillota</taxon>
        <taxon>Bacilli</taxon>
        <taxon>Bacillales</taxon>
        <taxon>Bacillaceae</taxon>
        <taxon>Lysinibacillus</taxon>
    </lineage>
</organism>
<dbReference type="EMBL" id="JBFRHK010000003">
    <property type="protein sequence ID" value="MEX3744899.1"/>
    <property type="molecule type" value="Genomic_DNA"/>
</dbReference>
<keyword evidence="2" id="KW-1185">Reference proteome</keyword>
<evidence type="ECO:0000313" key="2">
    <source>
        <dbReference type="Proteomes" id="UP001558534"/>
    </source>
</evidence>
<reference evidence="1 2" key="1">
    <citation type="submission" date="2024-07" db="EMBL/GenBank/DDBJ databases">
        <title>Characterization of a bacterium isolated from hydrolysated instant sea cucumber by whole-genome sequencing and metabolomics.</title>
        <authorList>
            <person name="Luo X."/>
            <person name="Zhang Z."/>
            <person name="Zheng Z."/>
            <person name="Zhang W."/>
            <person name="Ming T."/>
            <person name="Jiao L."/>
            <person name="Su X."/>
            <person name="Kong F."/>
            <person name="Xu J."/>
        </authorList>
    </citation>
    <scope>NUCLEOTIDE SEQUENCE [LARGE SCALE GENOMIC DNA]</scope>
    <source>
        <strain evidence="1 2">XL-2024</strain>
    </source>
</reference>
<dbReference type="SUPFAM" id="SSF46785">
    <property type="entry name" value="Winged helix' DNA-binding domain"/>
    <property type="match status" value="1"/>
</dbReference>
<evidence type="ECO:0000313" key="1">
    <source>
        <dbReference type="EMBL" id="MEX3744899.1"/>
    </source>
</evidence>
<accession>A0ABV3VVH1</accession>
<proteinExistence type="predicted"/>
<dbReference type="RefSeq" id="WP_368635815.1">
    <property type="nucleotide sequence ID" value="NZ_JBFRHK010000003.1"/>
</dbReference>
<dbReference type="InterPro" id="IPR036388">
    <property type="entry name" value="WH-like_DNA-bd_sf"/>
</dbReference>
<dbReference type="InterPro" id="IPR036390">
    <property type="entry name" value="WH_DNA-bd_sf"/>
</dbReference>
<dbReference type="Gene3D" id="1.10.10.10">
    <property type="entry name" value="Winged helix-like DNA-binding domain superfamily/Winged helix DNA-binding domain"/>
    <property type="match status" value="1"/>
</dbReference>
<gene>
    <name evidence="1" type="ORF">AB1300_07080</name>
</gene>
<protein>
    <submittedName>
        <fullName evidence="1">MarR family transcriptional regulator</fullName>
    </submittedName>
</protein>
<name>A0ABV3VVH1_9BACI</name>
<comment type="caution">
    <text evidence="1">The sequence shown here is derived from an EMBL/GenBank/DDBJ whole genome shotgun (WGS) entry which is preliminary data.</text>
</comment>
<sequence length="435" mass="50168">MQTVAIIGSLFFWNNIKANFIEFPQVQFIHFPYTAPKQSMDLIDEAASQSDILLFAGSIPYYYCFEKIQAQQIQAAYLPFDELMLSLSLLSITHNQNIELSKVSIDLPKEDSFYQVMKEAGIQCASIHLKDYSWVYEQQRKIDDFQIDEYISFHKDLYEAGKTRLALTSLHAVFVALKQLGIPSSYMVESKHTFVTTLSKAINAYKFSLLSASQITVVSIRSRENNIVNNHLFLENIEEICKTFNARVSQSQSEPYIIYATRGVMNKTNIAHFNSLLQQLEKRFETFFNIGIGIGYSLQEAEMHSSQALFFTNKYNFQESTLCLIDEESRLHGPIFENGKNIPLFNNDKQILEIAEEIKMSAKNLKLIKQFIVIHNNRAFSAAELADYMDLSRRSAERIINRLIDHHFLILSGEEQPYNQGRPRKVYKATTQFNI</sequence>